<organism evidence="5 6">
    <name type="scientific">Gordonia lacunae</name>
    <dbReference type="NCBI Taxonomy" id="417102"/>
    <lineage>
        <taxon>Bacteria</taxon>
        <taxon>Bacillati</taxon>
        <taxon>Actinomycetota</taxon>
        <taxon>Actinomycetes</taxon>
        <taxon>Mycobacteriales</taxon>
        <taxon>Gordoniaceae</taxon>
        <taxon>Gordonia</taxon>
    </lineage>
</organism>
<comment type="caution">
    <text evidence="5">The sequence shown here is derived from an EMBL/GenBank/DDBJ whole genome shotgun (WGS) entry which is preliminary data.</text>
</comment>
<dbReference type="Proteomes" id="UP000194632">
    <property type="component" value="Unassembled WGS sequence"/>
</dbReference>
<evidence type="ECO:0000256" key="1">
    <source>
        <dbReference type="ARBA" id="ARBA00006534"/>
    </source>
</evidence>
<sequence length="206" mass="21550">MADIHLLLLSRWLTPVPTFLAPLTGPARRIAYVPTASSIYPDHAWLDLERDTLRQQGFEVTDLDPELIGAAAFADVLGDVDAIFVAGGNTFHLLGALRLAGADRTLVGAVRAGLPYIGVSAGAAVVGPDIAPLALLDDPTEAAPLTSTDGLGLIDVTVIPHAEGTVGGRGPVEATRERFGATHRLHFLRDDEAIVVAGDTLRVIPG</sequence>
<keyword evidence="2" id="KW-0645">Protease</keyword>
<evidence type="ECO:0000313" key="5">
    <source>
        <dbReference type="EMBL" id="OUC77877.1"/>
    </source>
</evidence>
<reference evidence="5 6" key="1">
    <citation type="submission" date="2017-05" db="EMBL/GenBank/DDBJ databases">
        <title>Biotechnological potential of actinobacteria isolated from South African environments.</title>
        <authorList>
            <person name="Le Roes-Hill M."/>
            <person name="Prins A."/>
            <person name="Durrell K.A."/>
        </authorList>
    </citation>
    <scope>NUCLEOTIDE SEQUENCE [LARGE SCALE GENOMIC DNA]</scope>
    <source>
        <strain evidence="5">BS2</strain>
    </source>
</reference>
<gene>
    <name evidence="5" type="ORF">CA982_15690</name>
</gene>
<dbReference type="STRING" id="417102.CA982_15690"/>
<dbReference type="InterPro" id="IPR029062">
    <property type="entry name" value="Class_I_gatase-like"/>
</dbReference>
<evidence type="ECO:0000256" key="4">
    <source>
        <dbReference type="ARBA" id="ARBA00022825"/>
    </source>
</evidence>
<evidence type="ECO:0000256" key="2">
    <source>
        <dbReference type="ARBA" id="ARBA00022670"/>
    </source>
</evidence>
<keyword evidence="3" id="KW-0378">Hydrolase</keyword>
<dbReference type="AlphaFoldDB" id="A0A243Q8S8"/>
<evidence type="ECO:0000313" key="6">
    <source>
        <dbReference type="Proteomes" id="UP000194632"/>
    </source>
</evidence>
<dbReference type="PANTHER" id="PTHR20842">
    <property type="entry name" value="PROTEASE S51 ALPHA-ASPARTYL DIPEPTIDASE"/>
    <property type="match status" value="1"/>
</dbReference>
<dbReference type="GO" id="GO:0008236">
    <property type="term" value="F:serine-type peptidase activity"/>
    <property type="evidence" value="ECO:0007669"/>
    <property type="project" value="UniProtKB-KW"/>
</dbReference>
<proteinExistence type="inferred from homology"/>
<dbReference type="EMBL" id="NGFO01000017">
    <property type="protein sequence ID" value="OUC77877.1"/>
    <property type="molecule type" value="Genomic_DNA"/>
</dbReference>
<name>A0A243Q8S8_9ACTN</name>
<dbReference type="Pfam" id="PF03575">
    <property type="entry name" value="Peptidase_S51"/>
    <property type="match status" value="1"/>
</dbReference>
<dbReference type="GO" id="GO:0006508">
    <property type="term" value="P:proteolysis"/>
    <property type="evidence" value="ECO:0007669"/>
    <property type="project" value="UniProtKB-KW"/>
</dbReference>
<keyword evidence="4" id="KW-0720">Serine protease</keyword>
<dbReference type="InterPro" id="IPR005320">
    <property type="entry name" value="Peptidase_S51"/>
</dbReference>
<dbReference type="OrthoDB" id="3373764at2"/>
<comment type="similarity">
    <text evidence="1">Belongs to the peptidase S51 family.</text>
</comment>
<evidence type="ECO:0000256" key="3">
    <source>
        <dbReference type="ARBA" id="ARBA00022801"/>
    </source>
</evidence>
<protein>
    <submittedName>
        <fullName evidence="5">Peptidase S51</fullName>
    </submittedName>
</protein>
<dbReference type="RefSeq" id="WP_086536209.1">
    <property type="nucleotide sequence ID" value="NZ_NGFO01000017.1"/>
</dbReference>
<dbReference type="SUPFAM" id="SSF52317">
    <property type="entry name" value="Class I glutamine amidotransferase-like"/>
    <property type="match status" value="1"/>
</dbReference>
<dbReference type="Gene3D" id="3.40.50.880">
    <property type="match status" value="1"/>
</dbReference>
<accession>A0A243Q8S8</accession>
<dbReference type="PANTHER" id="PTHR20842:SF0">
    <property type="entry name" value="ALPHA-ASPARTYL DIPEPTIDASE"/>
    <property type="match status" value="1"/>
</dbReference>
<keyword evidence="6" id="KW-1185">Reference proteome</keyword>